<reference evidence="5" key="1">
    <citation type="submission" date="2016-12" db="EMBL/GenBank/DDBJ databases">
        <authorList>
            <person name="Varghese N."/>
            <person name="Submissions S."/>
        </authorList>
    </citation>
    <scope>NUCLEOTIDE SEQUENCE [LARGE SCALE GENOMIC DNA]</scope>
    <source>
        <strain evidence="5">DSM 11032</strain>
    </source>
</reference>
<feature type="region of interest" description="Disordered" evidence="1">
    <location>
        <begin position="28"/>
        <end position="47"/>
    </location>
</feature>
<dbReference type="AlphaFoldDB" id="A0A1M7SMD6"/>
<dbReference type="GO" id="GO:0008236">
    <property type="term" value="F:serine-type peptidase activity"/>
    <property type="evidence" value="ECO:0007669"/>
    <property type="project" value="InterPro"/>
</dbReference>
<dbReference type="CDD" id="cd07561">
    <property type="entry name" value="Peptidase_S41_CPP_like"/>
    <property type="match status" value="1"/>
</dbReference>
<feature type="region of interest" description="Disordered" evidence="1">
    <location>
        <begin position="469"/>
        <end position="493"/>
    </location>
</feature>
<keyword evidence="2" id="KW-0732">Signal</keyword>
<dbReference type="Pfam" id="PF03572">
    <property type="entry name" value="Peptidase_S41"/>
    <property type="match status" value="1"/>
</dbReference>
<dbReference type="STRING" id="198312.SAMN02745193_01994"/>
<evidence type="ECO:0000259" key="3">
    <source>
        <dbReference type="SMART" id="SM00245"/>
    </source>
</evidence>
<dbReference type="SMART" id="SM00245">
    <property type="entry name" value="TSPc"/>
    <property type="match status" value="1"/>
</dbReference>
<dbReference type="RefSeq" id="WP_072674717.1">
    <property type="nucleotide sequence ID" value="NZ_FRDF01000011.1"/>
</dbReference>
<dbReference type="PROSITE" id="PS51257">
    <property type="entry name" value="PROKAR_LIPOPROTEIN"/>
    <property type="match status" value="1"/>
</dbReference>
<feature type="signal peptide" evidence="2">
    <location>
        <begin position="1"/>
        <end position="17"/>
    </location>
</feature>
<dbReference type="Gene3D" id="3.90.226.10">
    <property type="entry name" value="2-enoyl-CoA Hydratase, Chain A, domain 1"/>
    <property type="match status" value="1"/>
</dbReference>
<feature type="chain" id="PRO_5013223852" evidence="2">
    <location>
        <begin position="18"/>
        <end position="493"/>
    </location>
</feature>
<dbReference type="GO" id="GO:0006508">
    <property type="term" value="P:proteolysis"/>
    <property type="evidence" value="ECO:0007669"/>
    <property type="project" value="InterPro"/>
</dbReference>
<dbReference type="InterPro" id="IPR029045">
    <property type="entry name" value="ClpP/crotonase-like_dom_sf"/>
</dbReference>
<dbReference type="InterPro" id="IPR036034">
    <property type="entry name" value="PDZ_sf"/>
</dbReference>
<sequence>MTITRTAISIALATALAACGGGGSSTAPPIAGGQVPTPSPTPAPTSSVCSLRAQQDFADSVINEWYLFPNLLANANPAAFNDLQNYLDARVAPARAQSRDRFFTFATSIAEENALINSGASAGFGIRLFYDTANNRVFVVEAFETGNGFGAGLDRGSELTAIGTTSSNLQSVSGLMASGGPQAVVNALGPSTAGTARVLRFVQPGGATIERSITKSDFALDPLSDRYGALVLDDGGKRVGYLNLRTFIIANASDQLRAAFGQFGAQGVTELIIDLRYNGGGLVDVADTMGDLLGSGRIGQVWSRTVLRASKADDNETRLFRNEVNAIAPTRIAFITSSASASASELVVNSMIPYLGNNLALVGENTFGKPVGQFGFDLEACDLRVRAVTFQTVNADDQGEYFTGLASVVPNSCRAEDDFFRPLGDQREASIAAALDFLGGRACTPIAGTGKDDIAGVDSDSPQSAAAVRDLPRHEALRPRRPSPAQIDIPGLF</sequence>
<evidence type="ECO:0000256" key="2">
    <source>
        <dbReference type="SAM" id="SignalP"/>
    </source>
</evidence>
<feature type="domain" description="Tail specific protease" evidence="3">
    <location>
        <begin position="206"/>
        <end position="410"/>
    </location>
</feature>
<dbReference type="PANTHER" id="PTHR32060:SF22">
    <property type="entry name" value="CARBOXYL-TERMINAL-PROCESSING PEPTIDASE 3, CHLOROPLASTIC"/>
    <property type="match status" value="1"/>
</dbReference>
<evidence type="ECO:0000256" key="1">
    <source>
        <dbReference type="SAM" id="MobiDB-lite"/>
    </source>
</evidence>
<dbReference type="Gene3D" id="3.30.750.170">
    <property type="match status" value="1"/>
</dbReference>
<dbReference type="EMBL" id="FRDF01000011">
    <property type="protein sequence ID" value="SHN59632.1"/>
    <property type="molecule type" value="Genomic_DNA"/>
</dbReference>
<name>A0A1M7SMD6_9SPHN</name>
<gene>
    <name evidence="4" type="ORF">SAMN02745193_01994</name>
</gene>
<protein>
    <submittedName>
        <fullName evidence="4">Peptidase family S41</fullName>
    </submittedName>
</protein>
<proteinExistence type="predicted"/>
<dbReference type="InterPro" id="IPR005151">
    <property type="entry name" value="Tail-specific_protease"/>
</dbReference>
<dbReference type="OrthoDB" id="7168509at2"/>
<organism evidence="4 5">
    <name type="scientific">Erythrobacter sanguineus</name>
    <dbReference type="NCBI Taxonomy" id="198312"/>
    <lineage>
        <taxon>Bacteria</taxon>
        <taxon>Pseudomonadati</taxon>
        <taxon>Pseudomonadota</taxon>
        <taxon>Alphaproteobacteria</taxon>
        <taxon>Sphingomonadales</taxon>
        <taxon>Erythrobacteraceae</taxon>
        <taxon>Erythrobacter/Porphyrobacter group</taxon>
        <taxon>Erythrobacter</taxon>
    </lineage>
</organism>
<dbReference type="PANTHER" id="PTHR32060">
    <property type="entry name" value="TAIL-SPECIFIC PROTEASE"/>
    <property type="match status" value="1"/>
</dbReference>
<keyword evidence="5" id="KW-1185">Reference proteome</keyword>
<dbReference type="Proteomes" id="UP000184391">
    <property type="component" value="Unassembled WGS sequence"/>
</dbReference>
<evidence type="ECO:0000313" key="5">
    <source>
        <dbReference type="Proteomes" id="UP000184391"/>
    </source>
</evidence>
<accession>A0A1M7SMD6</accession>
<dbReference type="Gene3D" id="2.30.42.10">
    <property type="match status" value="1"/>
</dbReference>
<dbReference type="SUPFAM" id="SSF52096">
    <property type="entry name" value="ClpP/crotonase"/>
    <property type="match status" value="1"/>
</dbReference>
<evidence type="ECO:0000313" key="4">
    <source>
        <dbReference type="EMBL" id="SHN59632.1"/>
    </source>
</evidence>
<dbReference type="GO" id="GO:0004175">
    <property type="term" value="F:endopeptidase activity"/>
    <property type="evidence" value="ECO:0007669"/>
    <property type="project" value="TreeGrafter"/>
</dbReference>